<dbReference type="AlphaFoldDB" id="A0A252BZ65"/>
<dbReference type="OrthoDB" id="9800501at2"/>
<evidence type="ECO:0000313" key="3">
    <source>
        <dbReference type="EMBL" id="OUJ14112.1"/>
    </source>
</evidence>
<dbReference type="InterPro" id="IPR029046">
    <property type="entry name" value="LolA/LolB/LppX"/>
</dbReference>
<dbReference type="PANTHER" id="PTHR35869:SF1">
    <property type="entry name" value="OUTER-MEMBRANE LIPOPROTEIN CARRIER PROTEIN"/>
    <property type="match status" value="1"/>
</dbReference>
<dbReference type="SUPFAM" id="SSF89392">
    <property type="entry name" value="Prokaryotic lipoproteins and lipoprotein localization factors"/>
    <property type="match status" value="1"/>
</dbReference>
<keyword evidence="4" id="KW-1185">Reference proteome</keyword>
<protein>
    <submittedName>
        <fullName evidence="3">Membrane protein</fullName>
    </submittedName>
</protein>
<evidence type="ECO:0000313" key="4">
    <source>
        <dbReference type="Proteomes" id="UP000194931"/>
    </source>
</evidence>
<evidence type="ECO:0000256" key="2">
    <source>
        <dbReference type="SAM" id="SignalP"/>
    </source>
</evidence>
<dbReference type="Pfam" id="PF03548">
    <property type="entry name" value="LolA"/>
    <property type="match status" value="1"/>
</dbReference>
<organism evidence="3 4">
    <name type="scientific">Acetobacter okinawensis</name>
    <dbReference type="NCBI Taxonomy" id="1076594"/>
    <lineage>
        <taxon>Bacteria</taxon>
        <taxon>Pseudomonadati</taxon>
        <taxon>Pseudomonadota</taxon>
        <taxon>Alphaproteobacteria</taxon>
        <taxon>Acetobacterales</taxon>
        <taxon>Acetobacteraceae</taxon>
        <taxon>Acetobacter</taxon>
    </lineage>
</organism>
<dbReference type="CDD" id="cd16325">
    <property type="entry name" value="LolA"/>
    <property type="match status" value="1"/>
</dbReference>
<dbReference type="eggNOG" id="COG2834">
    <property type="taxonomic scope" value="Bacteria"/>
</dbReference>
<dbReference type="Gene3D" id="2.50.20.10">
    <property type="entry name" value="Lipoprotein localisation LolA/LolB/LppX"/>
    <property type="match status" value="1"/>
</dbReference>
<comment type="caution">
    <text evidence="3">The sequence shown here is derived from an EMBL/GenBank/DDBJ whole genome shotgun (WGS) entry which is preliminary data.</text>
</comment>
<feature type="signal peptide" evidence="2">
    <location>
        <begin position="1"/>
        <end position="24"/>
    </location>
</feature>
<sequence>MKTIFRAVAPLCASLALFAGVAHAQDAGGAEGQGLAASAVVPARLSTSDRAWVAKIEQALNRSLTFEAHIQQIDAEGKRTTGTVWMKRPGQMRLAYDPPSPLLLVASQGKVVFRDNQLDQTSVIPMDRTPLGLLLAQHVSLSDGVVVTAFRHEGGLVAVKLVRAAQPGDGSLTLVFYENPLALRSWSVVDAQGRETRVTLSDVHPGADIPASLFDLPAQPED</sequence>
<dbReference type="PANTHER" id="PTHR35869">
    <property type="entry name" value="OUTER-MEMBRANE LIPOPROTEIN CARRIER PROTEIN"/>
    <property type="match status" value="1"/>
</dbReference>
<feature type="chain" id="PRO_5012128927" evidence="2">
    <location>
        <begin position="25"/>
        <end position="222"/>
    </location>
</feature>
<reference evidence="4" key="1">
    <citation type="submission" date="2014-06" db="EMBL/GenBank/DDBJ databases">
        <authorList>
            <person name="Winans N.J."/>
            <person name="Newell P.D."/>
            <person name="Douglas A.E."/>
        </authorList>
    </citation>
    <scope>NUCLEOTIDE SEQUENCE [LARGE SCALE GENOMIC DNA]</scope>
</reference>
<proteinExistence type="predicted"/>
<dbReference type="STRING" id="1236501.GCA_000613865_02549"/>
<name>A0A252BZ65_9PROT</name>
<evidence type="ECO:0000256" key="1">
    <source>
        <dbReference type="ARBA" id="ARBA00022729"/>
    </source>
</evidence>
<dbReference type="EMBL" id="JOPJ01000001">
    <property type="protein sequence ID" value="OUJ14112.1"/>
    <property type="molecule type" value="Genomic_DNA"/>
</dbReference>
<accession>A0A252BZ65</accession>
<dbReference type="Proteomes" id="UP000194931">
    <property type="component" value="Unassembled WGS sequence"/>
</dbReference>
<dbReference type="InterPro" id="IPR004564">
    <property type="entry name" value="OM_lipoprot_carrier_LolA-like"/>
</dbReference>
<keyword evidence="1 2" id="KW-0732">Signal</keyword>
<dbReference type="RefSeq" id="WP_086637982.1">
    <property type="nucleotide sequence ID" value="NZ_JOPJ01000001.1"/>
</dbReference>
<gene>
    <name evidence="3" type="ORF">HK26_00525</name>
</gene>